<dbReference type="AlphaFoldDB" id="K4BJ70"/>
<reference evidence="2" key="1">
    <citation type="journal article" date="2012" name="Nature">
        <title>The tomato genome sequence provides insights into fleshy fruit evolution.</title>
        <authorList>
            <consortium name="Tomato Genome Consortium"/>
        </authorList>
    </citation>
    <scope>NUCLEOTIDE SEQUENCE [LARGE SCALE GENOMIC DNA]</scope>
    <source>
        <strain evidence="2">cv. Heinz 1706</strain>
    </source>
</reference>
<protein>
    <submittedName>
        <fullName evidence="2">Uncharacterized protein</fullName>
    </submittedName>
</protein>
<dbReference type="PaxDb" id="4081-Solyc03g096500.1.1"/>
<proteinExistence type="predicted"/>
<sequence length="196" mass="23054">MAEELDQKQTIASLRHEIDYLLMKIHMSEATHKYAFEARKLKIWFLKQKFEEVDNTVKFYRGEIETLERENEDLKLKLNRMDIELLKKKNELVKIQIKELEAKVAELENKRKIQDNEISQSLTDENKYLFLALFVGNINGSLDDDISWKHSIAAMDRCSGAPFIIVAMISKWGSRTNLLKKVNMLETTHKVRSEEH</sequence>
<dbReference type="Gramene" id="Solyc03g096500.1.1">
    <property type="protein sequence ID" value="Solyc03g096500.1.1"/>
    <property type="gene ID" value="Solyc03g096500.1"/>
</dbReference>
<organism evidence="2">
    <name type="scientific">Solanum lycopersicum</name>
    <name type="common">Tomato</name>
    <name type="synonym">Lycopersicon esculentum</name>
    <dbReference type="NCBI Taxonomy" id="4081"/>
    <lineage>
        <taxon>Eukaryota</taxon>
        <taxon>Viridiplantae</taxon>
        <taxon>Streptophyta</taxon>
        <taxon>Embryophyta</taxon>
        <taxon>Tracheophyta</taxon>
        <taxon>Spermatophyta</taxon>
        <taxon>Magnoliopsida</taxon>
        <taxon>eudicotyledons</taxon>
        <taxon>Gunneridae</taxon>
        <taxon>Pentapetalae</taxon>
        <taxon>asterids</taxon>
        <taxon>lamiids</taxon>
        <taxon>Solanales</taxon>
        <taxon>Solanaceae</taxon>
        <taxon>Solanoideae</taxon>
        <taxon>Solaneae</taxon>
        <taxon>Solanum</taxon>
        <taxon>Solanum subgen. Lycopersicon</taxon>
    </lineage>
</organism>
<reference evidence="2" key="2">
    <citation type="submission" date="2015-06" db="UniProtKB">
        <authorList>
            <consortium name="EnsemblPlants"/>
        </authorList>
    </citation>
    <scope>IDENTIFICATION</scope>
    <source>
        <strain evidence="2">cv. Heinz 1706</strain>
    </source>
</reference>
<keyword evidence="1" id="KW-0175">Coiled coil</keyword>
<name>K4BJ70_SOLLC</name>
<dbReference type="EnsemblPlants" id="Solyc03g096500.1.1">
    <property type="protein sequence ID" value="Solyc03g096500.1.1"/>
    <property type="gene ID" value="Solyc03g096500.1"/>
</dbReference>
<evidence type="ECO:0000313" key="3">
    <source>
        <dbReference type="Proteomes" id="UP000004994"/>
    </source>
</evidence>
<dbReference type="InParanoid" id="K4BJ70"/>
<keyword evidence="3" id="KW-1185">Reference proteome</keyword>
<feature type="coiled-coil region" evidence="1">
    <location>
        <begin position="50"/>
        <end position="117"/>
    </location>
</feature>
<evidence type="ECO:0000313" key="2">
    <source>
        <dbReference type="EnsemblPlants" id="Solyc03g096500.1.1"/>
    </source>
</evidence>
<dbReference type="Proteomes" id="UP000004994">
    <property type="component" value="Chromosome 3"/>
</dbReference>
<dbReference type="HOGENOM" id="CLU_1392315_0_0_1"/>
<evidence type="ECO:0000256" key="1">
    <source>
        <dbReference type="SAM" id="Coils"/>
    </source>
</evidence>
<dbReference type="PhylomeDB" id="K4BJ70"/>
<accession>K4BJ70</accession>